<name>B6H7I6_PENRW</name>
<dbReference type="eggNOG" id="ENOG502SHHC">
    <property type="taxonomic scope" value="Eukaryota"/>
</dbReference>
<dbReference type="AlphaFoldDB" id="B6H7I6"/>
<feature type="domain" description="Xylanolytic transcriptional activator regulatory" evidence="6">
    <location>
        <begin position="288"/>
        <end position="361"/>
    </location>
</feature>
<dbReference type="STRING" id="500485.B6H7I6"/>
<dbReference type="EMBL" id="AM920431">
    <property type="protein sequence ID" value="CAP92940.1"/>
    <property type="molecule type" value="Genomic_DNA"/>
</dbReference>
<feature type="region of interest" description="Disordered" evidence="5">
    <location>
        <begin position="593"/>
        <end position="627"/>
    </location>
</feature>
<dbReference type="PANTHER" id="PTHR47424:SF3">
    <property type="entry name" value="REGULATORY PROTEIN GAL4"/>
    <property type="match status" value="1"/>
</dbReference>
<keyword evidence="2" id="KW-0238">DNA-binding</keyword>
<sequence length="788" mass="88803">MRRKHGGHSRIAIETSSNTKEPISNVVVSVSAGKLKQGKSRFIEPQDKSDQNTSRSPKLYTRSHQEDVPEDQNGHKGLPDESITPFSGETSLAHNMTVVEDRLEQMGVRYARLRSESPNHSFSSQLTPSPQASPKGNRPQQTKSYVYQALDSHKIVPDRVQWDRAMKTFCDEVHILVPFLHLPSVWEAYERLWESFLVPSANHYSRGEWRFTFACVLLCLANGTCVESSRVDGQQGQYSAGWSLYRAARDVIGDLLDVFGECTDQILLLQNILLMVIYLFRLDSHGPAEKLLALSISHSHHIGLQRRQVVEAMNPFESEMARRLWWCIYLMDRRLAIETGRPFLIQDLNVDIGLPRSMSDEWLSKHRGTSHPLQPEDTATGNSPTTVPYLIAMASYSKVIGKVWEALYGASTSDSTPSPFLKEYLELLITQSQSDLQPEFSYDPQRPGSYRARGLAWWQIKQQLMMRIRWSSLYLLIRKPMLQRKGASSLPVPEAIENEVICMRLAQSIIEDFSNVAEDHPKYTFPFLHYLTSATIIALGLIIKQSSFKHTYGELTLEAARSLKKHCRKTWVSGRMARAVWKLNQMAEAIMNPGPRLTENLGSNDQQSSSSRPMSSSNHLSHESPKTCDNALQERVQFNLSSSDCLADSTLSASCRRTQIRQAIDRDPPVAGHMDLDESPFMPNDFPFEERHTPAHTSGHRPPRHHPHELHSGGVQTAGMEPGLPGDTNDTDPNTGVLSTSLPISGMDMIGSDQNAWLPGEMIDGGIEWLQELFVSDLDSHVPSAWNW</sequence>
<evidence type="ECO:0000256" key="1">
    <source>
        <dbReference type="ARBA" id="ARBA00023015"/>
    </source>
</evidence>
<dbReference type="OrthoDB" id="3266505at2759"/>
<evidence type="ECO:0000259" key="6">
    <source>
        <dbReference type="SMART" id="SM00906"/>
    </source>
</evidence>
<reference evidence="7 8" key="1">
    <citation type="journal article" date="2008" name="Nat. Biotechnol.">
        <title>Genome sequencing and analysis of the filamentous fungus Penicillium chrysogenum.</title>
        <authorList>
            <person name="van den Berg M.A."/>
            <person name="Albang R."/>
            <person name="Albermann K."/>
            <person name="Badger J.H."/>
            <person name="Daran J.-M."/>
            <person name="Driessen A.J.M."/>
            <person name="Garcia-Estrada C."/>
            <person name="Fedorova N.D."/>
            <person name="Harris D.M."/>
            <person name="Heijne W.H.M."/>
            <person name="Joardar V.S."/>
            <person name="Kiel J.A.K.W."/>
            <person name="Kovalchuk A."/>
            <person name="Martin J.F."/>
            <person name="Nierman W.C."/>
            <person name="Nijland J.G."/>
            <person name="Pronk J.T."/>
            <person name="Roubos J.A."/>
            <person name="van der Klei I.J."/>
            <person name="van Peij N.N.M.E."/>
            <person name="Veenhuis M."/>
            <person name="von Doehren H."/>
            <person name="Wagner C."/>
            <person name="Wortman J.R."/>
            <person name="Bovenberg R.A.L."/>
        </authorList>
    </citation>
    <scope>NUCLEOTIDE SEQUENCE [LARGE SCALE GENOMIC DNA]</scope>
    <source>
        <strain evidence="8">ATCC 28089 / DSM 1075 / NRRL 1951 / Wisconsin 54-1255</strain>
    </source>
</reference>
<feature type="compositionally biased region" description="Basic residues" evidence="5">
    <location>
        <begin position="698"/>
        <end position="708"/>
    </location>
</feature>
<dbReference type="Proteomes" id="UP000000724">
    <property type="component" value="Contig Pc00c16"/>
</dbReference>
<dbReference type="InterPro" id="IPR007219">
    <property type="entry name" value="XnlR_reg_dom"/>
</dbReference>
<dbReference type="SMART" id="SM00906">
    <property type="entry name" value="Fungal_trans"/>
    <property type="match status" value="1"/>
</dbReference>
<proteinExistence type="predicted"/>
<dbReference type="GO" id="GO:0006351">
    <property type="term" value="P:DNA-templated transcription"/>
    <property type="evidence" value="ECO:0007669"/>
    <property type="project" value="InterPro"/>
</dbReference>
<feature type="compositionally biased region" description="Low complexity" evidence="5">
    <location>
        <begin position="603"/>
        <end position="619"/>
    </location>
</feature>
<feature type="compositionally biased region" description="Polar residues" evidence="5">
    <location>
        <begin position="14"/>
        <end position="28"/>
    </location>
</feature>
<feature type="compositionally biased region" description="Polar residues" evidence="5">
    <location>
        <begin position="116"/>
        <end position="141"/>
    </location>
</feature>
<evidence type="ECO:0000256" key="3">
    <source>
        <dbReference type="ARBA" id="ARBA00023163"/>
    </source>
</evidence>
<dbReference type="BioCyc" id="PCHR:PC16G02700-MONOMER"/>
<organism evidence="7 8">
    <name type="scientific">Penicillium rubens (strain ATCC 28089 / DSM 1075 / NRRL 1951 / Wisconsin 54-1255)</name>
    <name type="common">Penicillium chrysogenum</name>
    <dbReference type="NCBI Taxonomy" id="500485"/>
    <lineage>
        <taxon>Eukaryota</taxon>
        <taxon>Fungi</taxon>
        <taxon>Dikarya</taxon>
        <taxon>Ascomycota</taxon>
        <taxon>Pezizomycotina</taxon>
        <taxon>Eurotiomycetes</taxon>
        <taxon>Eurotiomycetidae</taxon>
        <taxon>Eurotiales</taxon>
        <taxon>Aspergillaceae</taxon>
        <taxon>Penicillium</taxon>
        <taxon>Penicillium chrysogenum species complex</taxon>
    </lineage>
</organism>
<dbReference type="OMA" id="FRAQKDI"/>
<accession>B6H7I6</accession>
<dbReference type="VEuPathDB" id="FungiDB:PCH_Pc16g02700"/>
<dbReference type="CDD" id="cd12148">
    <property type="entry name" value="fungal_TF_MHR"/>
    <property type="match status" value="1"/>
</dbReference>
<evidence type="ECO:0000313" key="8">
    <source>
        <dbReference type="Proteomes" id="UP000000724"/>
    </source>
</evidence>
<feature type="region of interest" description="Disordered" evidence="5">
    <location>
        <begin position="1"/>
        <end position="88"/>
    </location>
</feature>
<evidence type="ECO:0000313" key="7">
    <source>
        <dbReference type="EMBL" id="CAP92940.1"/>
    </source>
</evidence>
<dbReference type="PANTHER" id="PTHR47424">
    <property type="entry name" value="REGULATORY PROTEIN GAL4"/>
    <property type="match status" value="1"/>
</dbReference>
<feature type="region of interest" description="Disordered" evidence="5">
    <location>
        <begin position="691"/>
        <end position="733"/>
    </location>
</feature>
<feature type="compositionally biased region" description="Basic and acidic residues" evidence="5">
    <location>
        <begin position="41"/>
        <end position="50"/>
    </location>
</feature>
<keyword evidence="4" id="KW-0539">Nucleus</keyword>
<dbReference type="GO" id="GO:0003677">
    <property type="term" value="F:DNA binding"/>
    <property type="evidence" value="ECO:0007669"/>
    <property type="project" value="UniProtKB-KW"/>
</dbReference>
<dbReference type="InterPro" id="IPR051127">
    <property type="entry name" value="Fungal_SecMet_Regulators"/>
</dbReference>
<protein>
    <submittedName>
        <fullName evidence="7">Pc16g02700 protein</fullName>
    </submittedName>
</protein>
<feature type="compositionally biased region" description="Basic and acidic residues" evidence="5">
    <location>
        <begin position="63"/>
        <end position="79"/>
    </location>
</feature>
<dbReference type="GO" id="GO:0008270">
    <property type="term" value="F:zinc ion binding"/>
    <property type="evidence" value="ECO:0007669"/>
    <property type="project" value="InterPro"/>
</dbReference>
<dbReference type="HOGENOM" id="CLU_356050_0_0_1"/>
<dbReference type="Pfam" id="PF04082">
    <property type="entry name" value="Fungal_trans"/>
    <property type="match status" value="1"/>
</dbReference>
<evidence type="ECO:0000256" key="4">
    <source>
        <dbReference type="ARBA" id="ARBA00023242"/>
    </source>
</evidence>
<keyword evidence="1" id="KW-0805">Transcription regulation</keyword>
<keyword evidence="8" id="KW-1185">Reference proteome</keyword>
<feature type="region of interest" description="Disordered" evidence="5">
    <location>
        <begin position="115"/>
        <end position="141"/>
    </location>
</feature>
<gene>
    <name evidence="7" type="ORF">Pc16g02700</name>
    <name evidence="7" type="ORF">PCH_Pc16g02700</name>
</gene>
<keyword evidence="3" id="KW-0804">Transcription</keyword>
<evidence type="ECO:0000256" key="2">
    <source>
        <dbReference type="ARBA" id="ARBA00023125"/>
    </source>
</evidence>
<evidence type="ECO:0000256" key="5">
    <source>
        <dbReference type="SAM" id="MobiDB-lite"/>
    </source>
</evidence>